<dbReference type="AlphaFoldDB" id="A0A3L9M4U4"/>
<sequence length="262" mass="28394">MKKTILKMMFVGILATALTTSCSTQLPGLTKPTENNSILGKWELDYLATNDGKSLVDSFPDGAPYLNFVSNSLLNASDGCNTLNGAVTVKGNEISFGNMAATMKACQGVNDYAFNSKLKGKLKYSISDETLTLIQGDIAVMRFKRPTSLAGTWVLEEFIAKDRSAKTLDQRFPNKKPTVTFQNNQISGTNGCNNLTGGYVAIGKNIKMGNIATTRMACDGVDEASFNERFNATNSYEISNGKLVLYANGVKTMVFGNLKQPR</sequence>
<feature type="domain" description="DUF306" evidence="2">
    <location>
        <begin position="150"/>
        <end position="255"/>
    </location>
</feature>
<feature type="domain" description="DUF306" evidence="2">
    <location>
        <begin position="41"/>
        <end position="143"/>
    </location>
</feature>
<evidence type="ECO:0000313" key="4">
    <source>
        <dbReference type="Proteomes" id="UP000275348"/>
    </source>
</evidence>
<proteinExistence type="predicted"/>
<dbReference type="InterPro" id="IPR038670">
    <property type="entry name" value="HslJ-like_sf"/>
</dbReference>
<protein>
    <submittedName>
        <fullName evidence="3">META domain-containing protein</fullName>
    </submittedName>
</protein>
<dbReference type="PANTHER" id="PTHR35535">
    <property type="entry name" value="HEAT SHOCK PROTEIN HSLJ"/>
    <property type="match status" value="1"/>
</dbReference>
<keyword evidence="1" id="KW-0732">Signal</keyword>
<dbReference type="PROSITE" id="PS51257">
    <property type="entry name" value="PROKAR_LIPOPROTEIN"/>
    <property type="match status" value="1"/>
</dbReference>
<evidence type="ECO:0000256" key="1">
    <source>
        <dbReference type="SAM" id="SignalP"/>
    </source>
</evidence>
<dbReference type="PANTHER" id="PTHR35535:SF1">
    <property type="entry name" value="HEAT SHOCK PROTEIN HSLJ"/>
    <property type="match status" value="1"/>
</dbReference>
<dbReference type="InterPro" id="IPR005184">
    <property type="entry name" value="DUF306_Meta_HslJ"/>
</dbReference>
<dbReference type="InterPro" id="IPR053147">
    <property type="entry name" value="Hsp_HslJ-like"/>
</dbReference>
<feature type="chain" id="PRO_5018098862" evidence="1">
    <location>
        <begin position="18"/>
        <end position="262"/>
    </location>
</feature>
<reference evidence="3 4" key="1">
    <citation type="submission" date="2018-10" db="EMBL/GenBank/DDBJ databases">
        <authorList>
            <person name="Chen X."/>
        </authorList>
    </citation>
    <scope>NUCLEOTIDE SEQUENCE [LARGE SCALE GENOMIC DNA]</scope>
    <source>
        <strain evidence="3 4">YIM 102668</strain>
    </source>
</reference>
<keyword evidence="4" id="KW-1185">Reference proteome</keyword>
<dbReference type="Gene3D" id="2.40.128.270">
    <property type="match status" value="2"/>
</dbReference>
<organism evidence="3 4">
    <name type="scientific">Faecalibacter macacae</name>
    <dbReference type="NCBI Taxonomy" id="1859289"/>
    <lineage>
        <taxon>Bacteria</taxon>
        <taxon>Pseudomonadati</taxon>
        <taxon>Bacteroidota</taxon>
        <taxon>Flavobacteriia</taxon>
        <taxon>Flavobacteriales</taxon>
        <taxon>Weeksellaceae</taxon>
        <taxon>Faecalibacter</taxon>
    </lineage>
</organism>
<dbReference type="Pfam" id="PF03724">
    <property type="entry name" value="META"/>
    <property type="match status" value="2"/>
</dbReference>
<dbReference type="Proteomes" id="UP000275348">
    <property type="component" value="Unassembled WGS sequence"/>
</dbReference>
<comment type="caution">
    <text evidence="3">The sequence shown here is derived from an EMBL/GenBank/DDBJ whole genome shotgun (WGS) entry which is preliminary data.</text>
</comment>
<evidence type="ECO:0000259" key="2">
    <source>
        <dbReference type="Pfam" id="PF03724"/>
    </source>
</evidence>
<name>A0A3L9M4U4_9FLAO</name>
<dbReference type="RefSeq" id="WP_121935493.1">
    <property type="nucleotide sequence ID" value="NZ_RDOJ01000020.1"/>
</dbReference>
<gene>
    <name evidence="3" type="ORF">EAH69_12245</name>
</gene>
<accession>A0A3L9M4U4</accession>
<feature type="signal peptide" evidence="1">
    <location>
        <begin position="1"/>
        <end position="17"/>
    </location>
</feature>
<evidence type="ECO:0000313" key="3">
    <source>
        <dbReference type="EMBL" id="RLZ07016.1"/>
    </source>
</evidence>
<dbReference type="EMBL" id="RDOJ01000020">
    <property type="protein sequence ID" value="RLZ07016.1"/>
    <property type="molecule type" value="Genomic_DNA"/>
</dbReference>
<dbReference type="OrthoDB" id="880459at2"/>